<keyword evidence="4" id="KW-1185">Reference proteome</keyword>
<name>A0A835NFQ6_9PASS</name>
<organism evidence="2">
    <name type="scientific">Lamprotornis superbus</name>
    <dbReference type="NCBI Taxonomy" id="245042"/>
    <lineage>
        <taxon>Eukaryota</taxon>
        <taxon>Metazoa</taxon>
        <taxon>Chordata</taxon>
        <taxon>Craniata</taxon>
        <taxon>Vertebrata</taxon>
        <taxon>Euteleostomi</taxon>
        <taxon>Archelosauria</taxon>
        <taxon>Archosauria</taxon>
        <taxon>Dinosauria</taxon>
        <taxon>Saurischia</taxon>
        <taxon>Theropoda</taxon>
        <taxon>Coelurosauria</taxon>
        <taxon>Aves</taxon>
        <taxon>Neognathae</taxon>
        <taxon>Neoaves</taxon>
        <taxon>Telluraves</taxon>
        <taxon>Australaves</taxon>
        <taxon>Passeriformes</taxon>
        <taxon>Sturnidae</taxon>
        <taxon>Lamprotornis</taxon>
    </lineage>
</organism>
<dbReference type="EMBL" id="JADDUC020000019">
    <property type="protein sequence ID" value="KAI1233200.1"/>
    <property type="molecule type" value="Genomic_DNA"/>
</dbReference>
<dbReference type="AlphaFoldDB" id="A0A835NFQ6"/>
<sequence length="215" mass="23743">MGIPGVPLASAPGTLQAAVPMWLSAASNHWQLLISPIGAGQRVGGRHRRTRDGGRLRVAVGSSVIKEQVDMATGCLVKRDRQTGKVGGQAREEPTVRVGPKFPSILPPDRRKETSGTPTQADSGQWFPGEQWFLAWPRRMLAERTPESFDNNRKIWTWSDVAEELLNYSRKYGPIKVSEEKTKAIAQGSTLSESEVYVLLLLSSEEESEFTSLLE</sequence>
<evidence type="ECO:0000313" key="4">
    <source>
        <dbReference type="Proteomes" id="UP000618051"/>
    </source>
</evidence>
<accession>A0A835NFQ6</accession>
<evidence type="ECO:0000256" key="1">
    <source>
        <dbReference type="SAM" id="MobiDB-lite"/>
    </source>
</evidence>
<dbReference type="Proteomes" id="UP000618051">
    <property type="component" value="Unassembled WGS sequence"/>
</dbReference>
<dbReference type="OrthoDB" id="9218037at2759"/>
<protein>
    <submittedName>
        <fullName evidence="2">Uncharacterized protein</fullName>
    </submittedName>
</protein>
<proteinExistence type="predicted"/>
<reference evidence="3 4" key="2">
    <citation type="journal article" date="2021" name="J. Hered.">
        <title>Feather Gene Expression Elucidates the Developmental Basis of Plumage Iridescence in African Starlings.</title>
        <authorList>
            <person name="Rubenstein D.R."/>
            <person name="Corvelo A."/>
            <person name="MacManes M.D."/>
            <person name="Maia R."/>
            <person name="Narzisi G."/>
            <person name="Rousaki A."/>
            <person name="Vandenabeele P."/>
            <person name="Shawkey M.D."/>
            <person name="Solomon J."/>
        </authorList>
    </citation>
    <scope>NUCLEOTIDE SEQUENCE [LARGE SCALE GENOMIC DNA]</scope>
    <source>
        <strain evidence="3">SS15</strain>
    </source>
</reference>
<reference evidence="2" key="1">
    <citation type="submission" date="2020-10" db="EMBL/GenBank/DDBJ databases">
        <title>Feather gene expression reveals the developmental basis of iridescence in African starlings.</title>
        <authorList>
            <person name="Rubenstein D.R."/>
        </authorList>
    </citation>
    <scope>NUCLEOTIDE SEQUENCE</scope>
    <source>
        <strain evidence="2">SS15</strain>
        <tissue evidence="2">Liver</tissue>
    </source>
</reference>
<comment type="caution">
    <text evidence="2">The sequence shown here is derived from an EMBL/GenBank/DDBJ whole genome shotgun (WGS) entry which is preliminary data.</text>
</comment>
<dbReference type="EMBL" id="JADDUC010000320">
    <property type="protein sequence ID" value="KAG0114231.1"/>
    <property type="molecule type" value="Genomic_DNA"/>
</dbReference>
<evidence type="ECO:0000313" key="2">
    <source>
        <dbReference type="EMBL" id="KAG0114231.1"/>
    </source>
</evidence>
<reference evidence="3" key="3">
    <citation type="submission" date="2022-01" db="EMBL/GenBank/DDBJ databases">
        <authorList>
            <person name="Rubenstein D.R."/>
        </authorList>
    </citation>
    <scope>NUCLEOTIDE SEQUENCE</scope>
    <source>
        <strain evidence="3">SS15</strain>
        <tissue evidence="3">Liver</tissue>
    </source>
</reference>
<evidence type="ECO:0000313" key="3">
    <source>
        <dbReference type="EMBL" id="KAI1233200.1"/>
    </source>
</evidence>
<feature type="region of interest" description="Disordered" evidence="1">
    <location>
        <begin position="81"/>
        <end position="123"/>
    </location>
</feature>
<gene>
    <name evidence="3" type="ORF">IHE44_0004793</name>
    <name evidence="2" type="ORF">IHE44_008438</name>
</gene>